<dbReference type="AlphaFoldDB" id="A0A0A0BWD2"/>
<name>A0A0A0BWD2_9CELL</name>
<proteinExistence type="predicted"/>
<evidence type="ECO:0000313" key="2">
    <source>
        <dbReference type="EMBL" id="KGM12012.1"/>
    </source>
</evidence>
<reference evidence="2 3" key="1">
    <citation type="submission" date="2013-08" db="EMBL/GenBank/DDBJ databases">
        <title>Genome sequencing of Cellulomonas carbonis T26.</title>
        <authorList>
            <person name="Chen F."/>
            <person name="Li Y."/>
            <person name="Wang G."/>
        </authorList>
    </citation>
    <scope>NUCLEOTIDE SEQUENCE [LARGE SCALE GENOMIC DNA]</scope>
    <source>
        <strain evidence="2 3">T26</strain>
    </source>
</reference>
<keyword evidence="3" id="KW-1185">Reference proteome</keyword>
<dbReference type="OrthoDB" id="4485680at2"/>
<accession>A0A0A0BWD2</accession>
<evidence type="ECO:0000313" key="3">
    <source>
        <dbReference type="Proteomes" id="UP000029839"/>
    </source>
</evidence>
<feature type="compositionally biased region" description="Low complexity" evidence="1">
    <location>
        <begin position="44"/>
        <end position="61"/>
    </location>
</feature>
<dbReference type="EMBL" id="AXCY01000010">
    <property type="protein sequence ID" value="KGM12012.1"/>
    <property type="molecule type" value="Genomic_DNA"/>
</dbReference>
<gene>
    <name evidence="2" type="ORF">N868_03580</name>
</gene>
<dbReference type="RefSeq" id="WP_052425917.1">
    <property type="nucleotide sequence ID" value="NZ_AXCY01000010.1"/>
</dbReference>
<sequence>MSATARTRRRLGPGLLAFLVVDVVLVLGFLVLLATALGDDDEPTAQPAPSASAEPESTPSDSDADAEDVGEVRTFVLPSGNIHCTMDEGSATCTILASSFEPPATPEGCAGAVGSTLTVAAGESAGFVCVEGDPPAVPEDAVVLEYGEQSTVGEMTCASSRNGVLCRHNPSGEGFSVARAGYLLF</sequence>
<protein>
    <submittedName>
        <fullName evidence="2">Uncharacterized protein</fullName>
    </submittedName>
</protein>
<organism evidence="2 3">
    <name type="scientific">Cellulomonas carbonis T26</name>
    <dbReference type="NCBI Taxonomy" id="947969"/>
    <lineage>
        <taxon>Bacteria</taxon>
        <taxon>Bacillati</taxon>
        <taxon>Actinomycetota</taxon>
        <taxon>Actinomycetes</taxon>
        <taxon>Micrococcales</taxon>
        <taxon>Cellulomonadaceae</taxon>
        <taxon>Cellulomonas</taxon>
    </lineage>
</organism>
<feature type="region of interest" description="Disordered" evidence="1">
    <location>
        <begin position="40"/>
        <end position="67"/>
    </location>
</feature>
<evidence type="ECO:0000256" key="1">
    <source>
        <dbReference type="SAM" id="MobiDB-lite"/>
    </source>
</evidence>
<dbReference type="Proteomes" id="UP000029839">
    <property type="component" value="Unassembled WGS sequence"/>
</dbReference>
<reference evidence="2 3" key="2">
    <citation type="journal article" date="2015" name="Stand. Genomic Sci.">
        <title>Draft genome sequence of Cellulomonas carbonis T26(T) and comparative analysis of six Cellulomonas genomes.</title>
        <authorList>
            <person name="Zhuang W."/>
            <person name="Zhang S."/>
            <person name="Xia X."/>
            <person name="Wang G."/>
        </authorList>
    </citation>
    <scope>NUCLEOTIDE SEQUENCE [LARGE SCALE GENOMIC DNA]</scope>
    <source>
        <strain evidence="2 3">T26</strain>
    </source>
</reference>
<comment type="caution">
    <text evidence="2">The sequence shown here is derived from an EMBL/GenBank/DDBJ whole genome shotgun (WGS) entry which is preliminary data.</text>
</comment>